<dbReference type="InterPro" id="IPR042099">
    <property type="entry name" value="ANL_N_sf"/>
</dbReference>
<accession>A0A1I0HTG0</accession>
<organism evidence="5 6">
    <name type="scientific">Enterocloster lavalensis</name>
    <dbReference type="NCBI Taxonomy" id="460384"/>
    <lineage>
        <taxon>Bacteria</taxon>
        <taxon>Bacillati</taxon>
        <taxon>Bacillota</taxon>
        <taxon>Clostridia</taxon>
        <taxon>Lachnospirales</taxon>
        <taxon>Lachnospiraceae</taxon>
        <taxon>Enterocloster</taxon>
    </lineage>
</organism>
<dbReference type="InterPro" id="IPR025110">
    <property type="entry name" value="AMP-bd_C"/>
</dbReference>
<sequence>MKPLLNLTIAQFMERAANRWPDRPALSFQGRCWTYWEMEQLTDRIAAGLMAAGVRRGDHVAILSENIPNAVFCFLAVEKAGCVSCMLNTGLKAGELAELMALSDVRYLMIGNNYKDVDFYEESRRIVEIYPLEAVFDIGGGNSRPCLTLEQLIQKGMEQPQGLRQAREETRPQDDGLILYTSGTTGSSPKAVVSSYYNLVNGGIQKAHSQSLTEWDVICCALQLFHIFCIDVNVLSALACGACLAMPDDLHTRSILDTIQAERCTVLSCVPCMYQAMMGRGDFGRFDVSSLRTGIIGGAYCPPETFVRIEETFGLTLLPGLGQTEATAGIAIAAPTDSLEIRSTTVGRFVDHSDGKIADLESGTALKTGETGEICVKSSLLMTGYYNRPDLTAQAIDRDGWLHTGDLGFLDSGGYLHYVGRIKELINRGGEKIIPAEVEAALSHYPGVKECKVIGLPDPYYGEEVCACLVPARTGEPPDAEQIRAYLEPRLARFKLPRHIVTLPELPMNSSGKVRRGELRRLAAEALGLKS</sequence>
<dbReference type="STRING" id="460384.SAMN05216313_11755"/>
<dbReference type="FunFam" id="3.30.300.30:FF:000008">
    <property type="entry name" value="2,3-dihydroxybenzoate-AMP ligase"/>
    <property type="match status" value="1"/>
</dbReference>
<comment type="similarity">
    <text evidence="1">Belongs to the ATP-dependent AMP-binding enzyme family.</text>
</comment>
<dbReference type="Gene3D" id="3.30.300.30">
    <property type="match status" value="1"/>
</dbReference>
<dbReference type="Gene3D" id="3.40.50.12780">
    <property type="entry name" value="N-terminal domain of ligase-like"/>
    <property type="match status" value="1"/>
</dbReference>
<dbReference type="InterPro" id="IPR045851">
    <property type="entry name" value="AMP-bd_C_sf"/>
</dbReference>
<gene>
    <name evidence="5" type="ORF">SAMN05216313_11755</name>
</gene>
<evidence type="ECO:0000256" key="1">
    <source>
        <dbReference type="ARBA" id="ARBA00006432"/>
    </source>
</evidence>
<dbReference type="InterPro" id="IPR000873">
    <property type="entry name" value="AMP-dep_synth/lig_dom"/>
</dbReference>
<dbReference type="GO" id="GO:0031956">
    <property type="term" value="F:medium-chain fatty acid-CoA ligase activity"/>
    <property type="evidence" value="ECO:0007669"/>
    <property type="project" value="TreeGrafter"/>
</dbReference>
<dbReference type="SUPFAM" id="SSF56801">
    <property type="entry name" value="Acetyl-CoA synthetase-like"/>
    <property type="match status" value="1"/>
</dbReference>
<keyword evidence="2" id="KW-0436">Ligase</keyword>
<evidence type="ECO:0000256" key="2">
    <source>
        <dbReference type="ARBA" id="ARBA00022598"/>
    </source>
</evidence>
<dbReference type="AlphaFoldDB" id="A0A1I0HTG0"/>
<evidence type="ECO:0000313" key="5">
    <source>
        <dbReference type="EMBL" id="SET86461.1"/>
    </source>
</evidence>
<dbReference type="GO" id="GO:0006631">
    <property type="term" value="P:fatty acid metabolic process"/>
    <property type="evidence" value="ECO:0007669"/>
    <property type="project" value="TreeGrafter"/>
</dbReference>
<dbReference type="EMBL" id="FOIM01000017">
    <property type="protein sequence ID" value="SET86461.1"/>
    <property type="molecule type" value="Genomic_DNA"/>
</dbReference>
<name>A0A1I0HTG0_9FIRM</name>
<dbReference type="RefSeq" id="WP_092365805.1">
    <property type="nucleotide sequence ID" value="NZ_DAINWJ010000060.1"/>
</dbReference>
<evidence type="ECO:0000259" key="3">
    <source>
        <dbReference type="Pfam" id="PF00501"/>
    </source>
</evidence>
<keyword evidence="6" id="KW-1185">Reference proteome</keyword>
<feature type="domain" description="AMP-dependent synthetase/ligase" evidence="3">
    <location>
        <begin position="14"/>
        <end position="386"/>
    </location>
</feature>
<dbReference type="PANTHER" id="PTHR43201:SF5">
    <property type="entry name" value="MEDIUM-CHAIN ACYL-COA LIGASE ACSF2, MITOCHONDRIAL"/>
    <property type="match status" value="1"/>
</dbReference>
<dbReference type="PANTHER" id="PTHR43201">
    <property type="entry name" value="ACYL-COA SYNTHETASE"/>
    <property type="match status" value="1"/>
</dbReference>
<evidence type="ECO:0000259" key="4">
    <source>
        <dbReference type="Pfam" id="PF13193"/>
    </source>
</evidence>
<protein>
    <submittedName>
        <fullName evidence="5">Fatty-acyl-CoA synthase</fullName>
    </submittedName>
</protein>
<dbReference type="Pfam" id="PF00501">
    <property type="entry name" value="AMP-binding"/>
    <property type="match status" value="1"/>
</dbReference>
<reference evidence="6" key="1">
    <citation type="submission" date="2016-10" db="EMBL/GenBank/DDBJ databases">
        <authorList>
            <person name="Varghese N."/>
            <person name="Submissions S."/>
        </authorList>
    </citation>
    <scope>NUCLEOTIDE SEQUENCE [LARGE SCALE GENOMIC DNA]</scope>
    <source>
        <strain evidence="6">NLAE-zl-G277</strain>
    </source>
</reference>
<dbReference type="Pfam" id="PF13193">
    <property type="entry name" value="AMP-binding_C"/>
    <property type="match status" value="1"/>
</dbReference>
<feature type="domain" description="AMP-binding enzyme C-terminal" evidence="4">
    <location>
        <begin position="437"/>
        <end position="513"/>
    </location>
</feature>
<proteinExistence type="inferred from homology"/>
<evidence type="ECO:0000313" key="6">
    <source>
        <dbReference type="Proteomes" id="UP000198508"/>
    </source>
</evidence>
<dbReference type="Proteomes" id="UP000198508">
    <property type="component" value="Unassembled WGS sequence"/>
</dbReference>